<protein>
    <submittedName>
        <fullName evidence="1">Uncharacterized protein</fullName>
    </submittedName>
</protein>
<proteinExistence type="predicted"/>
<comment type="caution">
    <text evidence="1">The sequence shown here is derived from an EMBL/GenBank/DDBJ whole genome shotgun (WGS) entry which is preliminary data.</text>
</comment>
<dbReference type="AlphaFoldDB" id="A0A6H2ZW49"/>
<dbReference type="EMBL" id="LJEX02000144">
    <property type="protein sequence ID" value="OCO80022.1"/>
    <property type="molecule type" value="Genomic_DNA"/>
</dbReference>
<evidence type="ECO:0000313" key="1">
    <source>
        <dbReference type="EMBL" id="OCO80022.1"/>
    </source>
</evidence>
<dbReference type="Proteomes" id="UP000050489">
    <property type="component" value="Unassembled WGS sequence"/>
</dbReference>
<gene>
    <name evidence="1" type="ORF">AN695_0225680</name>
</gene>
<reference evidence="2" key="1">
    <citation type="submission" date="2016-04" db="EMBL/GenBank/DDBJ databases">
        <authorList>
            <person name="Osei Sekyere J."/>
            <person name="Sivertsen A."/>
            <person name="Pedersen A.T."/>
            <person name="Sundsfjord A."/>
        </authorList>
    </citation>
    <scope>NUCLEOTIDE SEQUENCE [LARGE SCALE GENOMIC DNA]</scope>
    <source>
        <strain evidence="2">945174350</strain>
    </source>
</reference>
<accession>A0A6H2ZW49</accession>
<sequence>MKNKNLFGRYQSYNRYAVSLSEREMSNDFIITGVGGCVLKKEHVLESFISNHEFINIAPRTDDLWISKLLELSGSKVVTCPKALVHVMEIQHSNDALSQTNNIIFKTKGFSKFMVKVKNLIFGYFGVSLSNNDQIMRKIDSYFSMERKID</sequence>
<organism evidence="1 2">
    <name type="scientific">Serratia marcescens</name>
    <dbReference type="NCBI Taxonomy" id="615"/>
    <lineage>
        <taxon>Bacteria</taxon>
        <taxon>Pseudomonadati</taxon>
        <taxon>Pseudomonadota</taxon>
        <taxon>Gammaproteobacteria</taxon>
        <taxon>Enterobacterales</taxon>
        <taxon>Yersiniaceae</taxon>
        <taxon>Serratia</taxon>
    </lineage>
</organism>
<evidence type="ECO:0000313" key="2">
    <source>
        <dbReference type="Proteomes" id="UP000050489"/>
    </source>
</evidence>
<name>A0A6H2ZW49_SERMA</name>